<dbReference type="PRINTS" id="PR00067">
    <property type="entry name" value="CATALASE"/>
</dbReference>
<dbReference type="SUPFAM" id="SSF52317">
    <property type="entry name" value="Class I glutamine amidotransferase-like"/>
    <property type="match status" value="1"/>
</dbReference>
<gene>
    <name evidence="14" type="ORF">OEV82_02635</name>
</gene>
<dbReference type="InterPro" id="IPR010582">
    <property type="entry name" value="Catalase_immune_responsive"/>
</dbReference>
<evidence type="ECO:0000313" key="14">
    <source>
        <dbReference type="EMBL" id="MCU9593352.1"/>
    </source>
</evidence>
<keyword evidence="5 10" id="KW-0349">Heme</keyword>
<dbReference type="Proteomes" id="UP001208656">
    <property type="component" value="Unassembled WGS sequence"/>
</dbReference>
<dbReference type="RefSeq" id="WP_173660678.1">
    <property type="nucleotide sequence ID" value="NZ_JAOUSE010000004.1"/>
</dbReference>
<dbReference type="PANTHER" id="PTHR42821">
    <property type="entry name" value="CATALASE"/>
    <property type="match status" value="1"/>
</dbReference>
<sequence length="686" mass="78477">MDEKNSRNKKQVNDDAKQQQLNKYRIQNTGKPLTTKQDLKFANDSEILKAGERGPGLMQDWYYFEKFGHFSREEIPERVVHARGYSAHGEFECYQSMKHVTKACFLQEAGKKTPVTCRFSTVQGPKGSYDTVRDLRCKGVKFYTEEGNYDLTTIAMPVLIVQDPMKFPDVIHAYQSKQDDDIPTGTGAHDRFWDYVASNPESLHMVTWIMSPRGILRSYRMMESWSINTYLFVNEQNVATFVRFVWKPVLGVHSLLQDEAIKLGGIDPDYHRKDLRRAIDAGQYPEYELGVQLIPMEDEFKYDFDILDPAKFWPEELIPVQKVGKLTLNRNIENYHTESEMVAFNPANVVPGIDFSNDPVLQGRLFAYRDTQHHRLGSANYDELPINKPLCPFHNNTRRGYMRYRIDVDHVNYRNNELANNTPYTTPPQKGGYLEYPKRVEGRVGRWRSKSFDDVFSQVRIFWNSLTPIEKQHTIDGFSYQLGKVVSESVRQRNVDLLVNVDKGLADIVADNIGVSRPSGNHVPVSTSYPSLSQENTPKYAQTQWVGVVIGDGFNGKEVKDTIEFLKNNGVWVDIVSDKLGSVIGDDGTKIEVTHTFITASPYLFDSVYIVGGNAQNQAGFMQNVFDYVQHAYSHFKPIGVASTGQSYIRRSSKNNLAGVVFASGNPNFERDFLQAIATQRFWDRR</sequence>
<comment type="similarity">
    <text evidence="2">Belongs to the catalase family. HPII subfamily.</text>
</comment>
<evidence type="ECO:0000256" key="8">
    <source>
        <dbReference type="ARBA" id="ARBA00023004"/>
    </source>
</evidence>
<feature type="compositionally biased region" description="Basic and acidic residues" evidence="12">
    <location>
        <begin position="1"/>
        <end position="17"/>
    </location>
</feature>
<evidence type="ECO:0000256" key="7">
    <source>
        <dbReference type="ARBA" id="ARBA00023002"/>
    </source>
</evidence>
<evidence type="ECO:0000259" key="13">
    <source>
        <dbReference type="SMART" id="SM01060"/>
    </source>
</evidence>
<dbReference type="Pfam" id="PF06628">
    <property type="entry name" value="Catalase-rel"/>
    <property type="match status" value="1"/>
</dbReference>
<dbReference type="Gene3D" id="1.20.1370.20">
    <property type="match status" value="1"/>
</dbReference>
<evidence type="ECO:0000256" key="4">
    <source>
        <dbReference type="ARBA" id="ARBA00022559"/>
    </source>
</evidence>
<dbReference type="InterPro" id="IPR020835">
    <property type="entry name" value="Catalase_sf"/>
</dbReference>
<dbReference type="InterPro" id="IPR029062">
    <property type="entry name" value="Class_I_gatase-like"/>
</dbReference>
<evidence type="ECO:0000256" key="11">
    <source>
        <dbReference type="RuleBase" id="RU000498"/>
    </source>
</evidence>
<keyword evidence="9 10" id="KW-0376">Hydrogen peroxide</keyword>
<keyword evidence="6 10" id="KW-0479">Metal-binding</keyword>
<dbReference type="EC" id="1.11.1.6" evidence="3 10"/>
<dbReference type="PROSITE" id="PS00438">
    <property type="entry name" value="CATALASE_2"/>
    <property type="match status" value="1"/>
</dbReference>
<dbReference type="SMART" id="SM01060">
    <property type="entry name" value="Catalase"/>
    <property type="match status" value="1"/>
</dbReference>
<evidence type="ECO:0000256" key="6">
    <source>
        <dbReference type="ARBA" id="ARBA00022723"/>
    </source>
</evidence>
<feature type="compositionally biased region" description="Polar residues" evidence="12">
    <location>
        <begin position="18"/>
        <end position="29"/>
    </location>
</feature>
<comment type="cofactor">
    <cofactor evidence="1 10">
        <name>heme</name>
        <dbReference type="ChEBI" id="CHEBI:30413"/>
    </cofactor>
</comment>
<evidence type="ECO:0000256" key="10">
    <source>
        <dbReference type="PIRNR" id="PIRNR038927"/>
    </source>
</evidence>
<comment type="caution">
    <text evidence="14">The sequence shown here is derived from an EMBL/GenBank/DDBJ whole genome shotgun (WGS) entry which is preliminary data.</text>
</comment>
<evidence type="ECO:0000256" key="3">
    <source>
        <dbReference type="ARBA" id="ARBA00012314"/>
    </source>
</evidence>
<keyword evidence="15" id="KW-1185">Reference proteome</keyword>
<dbReference type="InterPro" id="IPR043156">
    <property type="entry name" value="Catalase_clade2_helical"/>
</dbReference>
<dbReference type="Pfam" id="PF18011">
    <property type="entry name" value="Catalase_C"/>
    <property type="match status" value="1"/>
</dbReference>
<dbReference type="InterPro" id="IPR011614">
    <property type="entry name" value="Catalase_core"/>
</dbReference>
<feature type="region of interest" description="Disordered" evidence="12">
    <location>
        <begin position="1"/>
        <end position="29"/>
    </location>
</feature>
<dbReference type="Gene3D" id="2.40.180.10">
    <property type="entry name" value="Catalase core domain"/>
    <property type="match status" value="1"/>
</dbReference>
<name>A0ABT2WD08_9BACI</name>
<protein>
    <recommendedName>
        <fullName evidence="3 10">Catalase</fullName>
        <ecNumber evidence="3 10">1.11.1.6</ecNumber>
    </recommendedName>
</protein>
<dbReference type="InterPro" id="IPR024708">
    <property type="entry name" value="Catalase_AS"/>
</dbReference>
<evidence type="ECO:0000256" key="1">
    <source>
        <dbReference type="ARBA" id="ARBA00001971"/>
    </source>
</evidence>
<dbReference type="SUPFAM" id="SSF56634">
    <property type="entry name" value="Heme-dependent catalase-like"/>
    <property type="match status" value="1"/>
</dbReference>
<evidence type="ECO:0000256" key="12">
    <source>
        <dbReference type="SAM" id="MobiDB-lite"/>
    </source>
</evidence>
<dbReference type="Pfam" id="PF00199">
    <property type="entry name" value="Catalase"/>
    <property type="match status" value="1"/>
</dbReference>
<dbReference type="CDD" id="cd03132">
    <property type="entry name" value="GATase1_catalase"/>
    <property type="match status" value="1"/>
</dbReference>
<keyword evidence="8 10" id="KW-0408">Iron</keyword>
<dbReference type="EMBL" id="JAOUSE010000004">
    <property type="protein sequence ID" value="MCU9593352.1"/>
    <property type="molecule type" value="Genomic_DNA"/>
</dbReference>
<dbReference type="PROSITE" id="PS00437">
    <property type="entry name" value="CATALASE_1"/>
    <property type="match status" value="1"/>
</dbReference>
<dbReference type="InterPro" id="IPR041399">
    <property type="entry name" value="Catalase_large_C"/>
</dbReference>
<evidence type="ECO:0000313" key="15">
    <source>
        <dbReference type="Proteomes" id="UP001208656"/>
    </source>
</evidence>
<dbReference type="PROSITE" id="PS51402">
    <property type="entry name" value="CATALASE_3"/>
    <property type="match status" value="1"/>
</dbReference>
<reference evidence="14 15" key="1">
    <citation type="submission" date="2022-10" db="EMBL/GenBank/DDBJ databases">
        <title>Description of Fervidibacillus gen. nov. in the family Fervidibacillaceae fam. nov. with two species, Fervidibacillus albus sp. nov., and Fervidibacillus halotolerans sp. nov., isolated from tidal flat sediments.</title>
        <authorList>
            <person name="Kwon K.K."/>
            <person name="Yang S.-H."/>
        </authorList>
    </citation>
    <scope>NUCLEOTIDE SEQUENCE [LARGE SCALE GENOMIC DNA]</scope>
    <source>
        <strain evidence="14 15">DSM 23332</strain>
    </source>
</reference>
<feature type="domain" description="Catalase core" evidence="13">
    <location>
        <begin position="34"/>
        <end position="422"/>
    </location>
</feature>
<dbReference type="PIRSF" id="PIRSF038927">
    <property type="entry name" value="Catalase_clade2"/>
    <property type="match status" value="1"/>
</dbReference>
<organism evidence="14 15">
    <name type="scientific">Pallidibacillus thermolactis</name>
    <dbReference type="NCBI Taxonomy" id="251051"/>
    <lineage>
        <taxon>Bacteria</taxon>
        <taxon>Bacillati</taxon>
        <taxon>Bacillota</taxon>
        <taxon>Bacilli</taxon>
        <taxon>Bacillales</taxon>
        <taxon>Bacillaceae</taxon>
        <taxon>Pallidibacillus</taxon>
    </lineage>
</organism>
<evidence type="ECO:0000256" key="5">
    <source>
        <dbReference type="ARBA" id="ARBA00022617"/>
    </source>
</evidence>
<evidence type="ECO:0000256" key="2">
    <source>
        <dbReference type="ARBA" id="ARBA00010660"/>
    </source>
</evidence>
<dbReference type="InterPro" id="IPR002226">
    <property type="entry name" value="Catalase_haem_BS"/>
</dbReference>
<accession>A0ABT2WD08</accession>
<evidence type="ECO:0000256" key="9">
    <source>
        <dbReference type="ARBA" id="ARBA00023324"/>
    </source>
</evidence>
<dbReference type="InterPro" id="IPR024712">
    <property type="entry name" value="Catalase_clade2"/>
</dbReference>
<comment type="function">
    <text evidence="10">Decomposes hydrogen peroxide into water and oxygen; serves to protect cells from the toxic effects of hydrogen peroxide.</text>
</comment>
<proteinExistence type="inferred from homology"/>
<dbReference type="GO" id="GO:0004096">
    <property type="term" value="F:catalase activity"/>
    <property type="evidence" value="ECO:0007669"/>
    <property type="project" value="UniProtKB-EC"/>
</dbReference>
<dbReference type="PANTHER" id="PTHR42821:SF1">
    <property type="entry name" value="CATALASE-B"/>
    <property type="match status" value="1"/>
</dbReference>
<comment type="catalytic activity">
    <reaction evidence="10 11">
        <text>2 H2O2 = O2 + 2 H2O</text>
        <dbReference type="Rhea" id="RHEA:20309"/>
        <dbReference type="ChEBI" id="CHEBI:15377"/>
        <dbReference type="ChEBI" id="CHEBI:15379"/>
        <dbReference type="ChEBI" id="CHEBI:16240"/>
        <dbReference type="EC" id="1.11.1.6"/>
    </reaction>
</comment>
<dbReference type="Gene3D" id="3.40.50.880">
    <property type="match status" value="1"/>
</dbReference>
<dbReference type="InterPro" id="IPR018028">
    <property type="entry name" value="Catalase"/>
</dbReference>
<keyword evidence="7 10" id="KW-0560">Oxidoreductase</keyword>
<keyword evidence="4 10" id="KW-0575">Peroxidase</keyword>